<comment type="caution">
    <text evidence="3">The sequence shown here is derived from an EMBL/GenBank/DDBJ whole genome shotgun (WGS) entry which is preliminary data.</text>
</comment>
<keyword evidence="3" id="KW-0378">Hydrolase</keyword>
<organism evidence="3 4">
    <name type="scientific">Candidatus Anaerostipes avistercoris</name>
    <dbReference type="NCBI Taxonomy" id="2838462"/>
    <lineage>
        <taxon>Bacteria</taxon>
        <taxon>Bacillati</taxon>
        <taxon>Bacillota</taxon>
        <taxon>Clostridia</taxon>
        <taxon>Lachnospirales</taxon>
        <taxon>Lachnospiraceae</taxon>
        <taxon>Anaerostipes</taxon>
    </lineage>
</organism>
<proteinExistence type="predicted"/>
<evidence type="ECO:0000256" key="1">
    <source>
        <dbReference type="SAM" id="SignalP"/>
    </source>
</evidence>
<dbReference type="InterPro" id="IPR025748">
    <property type="entry name" value="PrcB_C_dom"/>
</dbReference>
<reference evidence="3" key="1">
    <citation type="journal article" date="2021" name="PeerJ">
        <title>Extensive microbial diversity within the chicken gut microbiome revealed by metagenomics and culture.</title>
        <authorList>
            <person name="Gilroy R."/>
            <person name="Ravi A."/>
            <person name="Getino M."/>
            <person name="Pursley I."/>
            <person name="Horton D.L."/>
            <person name="Alikhan N.F."/>
            <person name="Baker D."/>
            <person name="Gharbi K."/>
            <person name="Hall N."/>
            <person name="Watson M."/>
            <person name="Adriaenssens E.M."/>
            <person name="Foster-Nyarko E."/>
            <person name="Jarju S."/>
            <person name="Secka A."/>
            <person name="Antonio M."/>
            <person name="Oren A."/>
            <person name="Chaudhuri R.R."/>
            <person name="La Ragione R."/>
            <person name="Hildebrand F."/>
            <person name="Pallen M.J."/>
        </authorList>
    </citation>
    <scope>NUCLEOTIDE SEQUENCE</scope>
    <source>
        <strain evidence="3">ChiSjej3B21-8574</strain>
    </source>
</reference>
<gene>
    <name evidence="3" type="ORF">H9754_09235</name>
</gene>
<dbReference type="PROSITE" id="PS51257">
    <property type="entry name" value="PROKAR_LIPOPROTEIN"/>
    <property type="match status" value="1"/>
</dbReference>
<feature type="signal peptide" evidence="1">
    <location>
        <begin position="1"/>
        <end position="24"/>
    </location>
</feature>
<dbReference type="Pfam" id="PF14343">
    <property type="entry name" value="PrcB_C"/>
    <property type="match status" value="1"/>
</dbReference>
<evidence type="ECO:0000313" key="4">
    <source>
        <dbReference type="Proteomes" id="UP000823904"/>
    </source>
</evidence>
<name>A0A9D2PHE6_9FIRM</name>
<feature type="domain" description="PrcB C-terminal" evidence="2">
    <location>
        <begin position="69"/>
        <end position="123"/>
    </location>
</feature>
<keyword evidence="3" id="KW-0645">Protease</keyword>
<protein>
    <submittedName>
        <fullName evidence="3">Protease complex subunit PrcB family protein</fullName>
    </submittedName>
</protein>
<evidence type="ECO:0000313" key="3">
    <source>
        <dbReference type="EMBL" id="HJC50732.1"/>
    </source>
</evidence>
<sequence length="134" mass="15771">MRIMKKIVCLICAAALLASGCHHQKTEEKREDVQYAVCRRSMLPKELEEIIEEEKKEACHFTYSTQDYTYYVIGYGKQKGKGYKIKVKSFQMDEDHVYIDTTLIGITKERQEEGTSYPYLVLKSQYYEKDAVFR</sequence>
<reference evidence="3" key="2">
    <citation type="submission" date="2021-04" db="EMBL/GenBank/DDBJ databases">
        <authorList>
            <person name="Gilroy R."/>
        </authorList>
    </citation>
    <scope>NUCLEOTIDE SEQUENCE</scope>
    <source>
        <strain evidence="3">ChiSjej3B21-8574</strain>
    </source>
</reference>
<dbReference type="GO" id="GO:0006508">
    <property type="term" value="P:proteolysis"/>
    <property type="evidence" value="ECO:0007669"/>
    <property type="project" value="UniProtKB-KW"/>
</dbReference>
<dbReference type="GO" id="GO:0008233">
    <property type="term" value="F:peptidase activity"/>
    <property type="evidence" value="ECO:0007669"/>
    <property type="project" value="UniProtKB-KW"/>
</dbReference>
<accession>A0A9D2PHE6</accession>
<evidence type="ECO:0000259" key="2">
    <source>
        <dbReference type="Pfam" id="PF14343"/>
    </source>
</evidence>
<keyword evidence="1" id="KW-0732">Signal</keyword>
<feature type="chain" id="PRO_5038979043" evidence="1">
    <location>
        <begin position="25"/>
        <end position="134"/>
    </location>
</feature>
<dbReference type="EMBL" id="DWWD01000036">
    <property type="protein sequence ID" value="HJC50732.1"/>
    <property type="molecule type" value="Genomic_DNA"/>
</dbReference>
<dbReference type="AlphaFoldDB" id="A0A9D2PHE6"/>
<dbReference type="Proteomes" id="UP000823904">
    <property type="component" value="Unassembled WGS sequence"/>
</dbReference>